<protein>
    <submittedName>
        <fullName evidence="2">Uncharacterized protein</fullName>
    </submittedName>
</protein>
<evidence type="ECO:0000313" key="3">
    <source>
        <dbReference type="Proteomes" id="UP000663868"/>
    </source>
</evidence>
<name>A0A820NNE5_9BILA</name>
<feature type="region of interest" description="Disordered" evidence="1">
    <location>
        <begin position="1"/>
        <end position="24"/>
    </location>
</feature>
<comment type="caution">
    <text evidence="2">The sequence shown here is derived from an EMBL/GenBank/DDBJ whole genome shotgun (WGS) entry which is preliminary data.</text>
</comment>
<evidence type="ECO:0000313" key="2">
    <source>
        <dbReference type="EMBL" id="CAF4391062.1"/>
    </source>
</evidence>
<feature type="non-terminal residue" evidence="2">
    <location>
        <position position="1"/>
    </location>
</feature>
<proteinExistence type="predicted"/>
<sequence>PVFLPPNQDIYGDDGIDDNEDLLE</sequence>
<dbReference type="Proteomes" id="UP000663868">
    <property type="component" value="Unassembled WGS sequence"/>
</dbReference>
<gene>
    <name evidence="2" type="ORF">KXQ929_LOCUS50467</name>
</gene>
<accession>A0A820NNE5</accession>
<dbReference type="AlphaFoldDB" id="A0A820NNE5"/>
<feature type="compositionally biased region" description="Acidic residues" evidence="1">
    <location>
        <begin position="11"/>
        <end position="24"/>
    </location>
</feature>
<dbReference type="EMBL" id="CAJOBB010023183">
    <property type="protein sequence ID" value="CAF4391062.1"/>
    <property type="molecule type" value="Genomic_DNA"/>
</dbReference>
<evidence type="ECO:0000256" key="1">
    <source>
        <dbReference type="SAM" id="MobiDB-lite"/>
    </source>
</evidence>
<organism evidence="2 3">
    <name type="scientific">Adineta steineri</name>
    <dbReference type="NCBI Taxonomy" id="433720"/>
    <lineage>
        <taxon>Eukaryota</taxon>
        <taxon>Metazoa</taxon>
        <taxon>Spiralia</taxon>
        <taxon>Gnathifera</taxon>
        <taxon>Rotifera</taxon>
        <taxon>Eurotatoria</taxon>
        <taxon>Bdelloidea</taxon>
        <taxon>Adinetida</taxon>
        <taxon>Adinetidae</taxon>
        <taxon>Adineta</taxon>
    </lineage>
</organism>
<reference evidence="2" key="1">
    <citation type="submission" date="2021-02" db="EMBL/GenBank/DDBJ databases">
        <authorList>
            <person name="Nowell W R."/>
        </authorList>
    </citation>
    <scope>NUCLEOTIDE SEQUENCE</scope>
</reference>